<dbReference type="HOGENOM" id="CLU_2159990_0_0_1"/>
<dbReference type="RefSeq" id="XP_008028073.1">
    <property type="nucleotide sequence ID" value="XM_008029882.1"/>
</dbReference>
<evidence type="ECO:0000313" key="3">
    <source>
        <dbReference type="Proteomes" id="UP000016935"/>
    </source>
</evidence>
<keyword evidence="1" id="KW-0732">Signal</keyword>
<accession>R0JRT9</accession>
<name>R0JRT9_EXST2</name>
<dbReference type="GeneID" id="19403701"/>
<dbReference type="eggNOG" id="ENOG502RJ1B">
    <property type="taxonomic scope" value="Eukaryota"/>
</dbReference>
<dbReference type="AlphaFoldDB" id="R0JRT9"/>
<organism evidence="2 3">
    <name type="scientific">Exserohilum turcicum (strain 28A)</name>
    <name type="common">Northern leaf blight fungus</name>
    <name type="synonym">Setosphaeria turcica</name>
    <dbReference type="NCBI Taxonomy" id="671987"/>
    <lineage>
        <taxon>Eukaryota</taxon>
        <taxon>Fungi</taxon>
        <taxon>Dikarya</taxon>
        <taxon>Ascomycota</taxon>
        <taxon>Pezizomycotina</taxon>
        <taxon>Dothideomycetes</taxon>
        <taxon>Pleosporomycetidae</taxon>
        <taxon>Pleosporales</taxon>
        <taxon>Pleosporineae</taxon>
        <taxon>Pleosporaceae</taxon>
        <taxon>Exserohilum</taxon>
    </lineage>
</organism>
<evidence type="ECO:0000313" key="2">
    <source>
        <dbReference type="EMBL" id="EOA83833.1"/>
    </source>
</evidence>
<feature type="signal peptide" evidence="1">
    <location>
        <begin position="1"/>
        <end position="19"/>
    </location>
</feature>
<sequence>MHPTVALIPFFAFITTISAVPISLHTVARSVPDINQVARNPAPIDGRVNWEDGKPSLGDTSNISKEDLKKLKDLIHHLLGERAAPDVAGIVVDRSIGDVQRPARDPVYFHV</sequence>
<dbReference type="EMBL" id="KB908814">
    <property type="protein sequence ID" value="EOA83833.1"/>
    <property type="molecule type" value="Genomic_DNA"/>
</dbReference>
<feature type="chain" id="PRO_5004344004" evidence="1">
    <location>
        <begin position="20"/>
        <end position="111"/>
    </location>
</feature>
<dbReference type="Proteomes" id="UP000016935">
    <property type="component" value="Unassembled WGS sequence"/>
</dbReference>
<keyword evidence="3" id="KW-1185">Reference proteome</keyword>
<reference evidence="2 3" key="1">
    <citation type="journal article" date="2012" name="PLoS Pathog.">
        <title>Diverse lifestyles and strategies of plant pathogenesis encoded in the genomes of eighteen Dothideomycetes fungi.</title>
        <authorList>
            <person name="Ohm R.A."/>
            <person name="Feau N."/>
            <person name="Henrissat B."/>
            <person name="Schoch C.L."/>
            <person name="Horwitz B.A."/>
            <person name="Barry K.W."/>
            <person name="Condon B.J."/>
            <person name="Copeland A.C."/>
            <person name="Dhillon B."/>
            <person name="Glaser F."/>
            <person name="Hesse C.N."/>
            <person name="Kosti I."/>
            <person name="LaButti K."/>
            <person name="Lindquist E.A."/>
            <person name="Lucas S."/>
            <person name="Salamov A.A."/>
            <person name="Bradshaw R.E."/>
            <person name="Ciuffetti L."/>
            <person name="Hamelin R.C."/>
            <person name="Kema G.H.J."/>
            <person name="Lawrence C."/>
            <person name="Scott J.A."/>
            <person name="Spatafora J.W."/>
            <person name="Turgeon B.G."/>
            <person name="de Wit P.J.G.M."/>
            <person name="Zhong S."/>
            <person name="Goodwin S.B."/>
            <person name="Grigoriev I.V."/>
        </authorList>
    </citation>
    <scope>NUCLEOTIDE SEQUENCE [LARGE SCALE GENOMIC DNA]</scope>
    <source>
        <strain evidence="3">28A</strain>
    </source>
</reference>
<reference evidence="2 3" key="2">
    <citation type="journal article" date="2013" name="PLoS Genet.">
        <title>Comparative genome structure, secondary metabolite, and effector coding capacity across Cochliobolus pathogens.</title>
        <authorList>
            <person name="Condon B.J."/>
            <person name="Leng Y."/>
            <person name="Wu D."/>
            <person name="Bushley K.E."/>
            <person name="Ohm R.A."/>
            <person name="Otillar R."/>
            <person name="Martin J."/>
            <person name="Schackwitz W."/>
            <person name="Grimwood J."/>
            <person name="MohdZainudin N."/>
            <person name="Xue C."/>
            <person name="Wang R."/>
            <person name="Manning V.A."/>
            <person name="Dhillon B."/>
            <person name="Tu Z.J."/>
            <person name="Steffenson B.J."/>
            <person name="Salamov A."/>
            <person name="Sun H."/>
            <person name="Lowry S."/>
            <person name="LaButti K."/>
            <person name="Han J."/>
            <person name="Copeland A."/>
            <person name="Lindquist E."/>
            <person name="Barry K."/>
            <person name="Schmutz J."/>
            <person name="Baker S.E."/>
            <person name="Ciuffetti L.M."/>
            <person name="Grigoriev I.V."/>
            <person name="Zhong S."/>
            <person name="Turgeon B.G."/>
        </authorList>
    </citation>
    <scope>NUCLEOTIDE SEQUENCE [LARGE SCALE GENOMIC DNA]</scope>
    <source>
        <strain evidence="3">28A</strain>
    </source>
</reference>
<protein>
    <submittedName>
        <fullName evidence="2">Uncharacterized protein</fullName>
    </submittedName>
</protein>
<proteinExistence type="predicted"/>
<evidence type="ECO:0000256" key="1">
    <source>
        <dbReference type="SAM" id="SignalP"/>
    </source>
</evidence>
<gene>
    <name evidence="2" type="ORF">SETTUDRAFT_32853</name>
</gene>
<dbReference type="OrthoDB" id="3692653at2759"/>